<evidence type="ECO:0000256" key="1">
    <source>
        <dbReference type="ARBA" id="ARBA00004479"/>
    </source>
</evidence>
<evidence type="ECO:0000259" key="13">
    <source>
        <dbReference type="Pfam" id="PF23486"/>
    </source>
</evidence>
<organism evidence="15 16">
    <name type="scientific">Scleropages formosus</name>
    <name type="common">Asian bonytongue</name>
    <name type="synonym">Osteoglossum formosum</name>
    <dbReference type="NCBI Taxonomy" id="113540"/>
    <lineage>
        <taxon>Eukaryota</taxon>
        <taxon>Metazoa</taxon>
        <taxon>Chordata</taxon>
        <taxon>Craniata</taxon>
        <taxon>Vertebrata</taxon>
        <taxon>Euteleostomi</taxon>
        <taxon>Actinopterygii</taxon>
        <taxon>Neopterygii</taxon>
        <taxon>Teleostei</taxon>
        <taxon>Osteoglossocephala</taxon>
        <taxon>Osteoglossomorpha</taxon>
        <taxon>Osteoglossiformes</taxon>
        <taxon>Osteoglossidae</taxon>
        <taxon>Scleropages</taxon>
    </lineage>
</organism>
<keyword evidence="4 7" id="KW-1133">Transmembrane helix</keyword>
<keyword evidence="3 7" id="KW-0812">Transmembrane</keyword>
<comment type="subcellular location">
    <subcellularLocation>
        <location evidence="1">Membrane</location>
        <topology evidence="1">Single-pass type I membrane protein</topology>
    </subcellularLocation>
</comment>
<keyword evidence="16" id="KW-1185">Reference proteome</keyword>
<feature type="domain" description="Transmembrane protein TMEM132 N-terminal" evidence="8">
    <location>
        <begin position="13"/>
        <end position="75"/>
    </location>
</feature>
<dbReference type="Pfam" id="PF23039">
    <property type="entry name" value="TMEM132_3rd"/>
    <property type="match status" value="1"/>
</dbReference>
<protein>
    <submittedName>
        <fullName evidence="15">Transmembrane protein 132C</fullName>
    </submittedName>
</protein>
<evidence type="ECO:0000259" key="12">
    <source>
        <dbReference type="Pfam" id="PF23481"/>
    </source>
</evidence>
<dbReference type="InterPro" id="IPR055421">
    <property type="entry name" value="TMEM132_3rd"/>
</dbReference>
<evidence type="ECO:0000256" key="3">
    <source>
        <dbReference type="ARBA" id="ARBA00022692"/>
    </source>
</evidence>
<evidence type="ECO:0000256" key="2">
    <source>
        <dbReference type="ARBA" id="ARBA00006166"/>
    </source>
</evidence>
<evidence type="ECO:0000259" key="14">
    <source>
        <dbReference type="Pfam" id="PF23487"/>
    </source>
</evidence>
<feature type="transmembrane region" description="Helical" evidence="7">
    <location>
        <begin position="870"/>
        <end position="895"/>
    </location>
</feature>
<sequence>MQKVFSTPMYLPVEYQVINADLAFFLREANQDIMRNSSLQVRTECFFVQQARRAPSLSATYGPLSIEQPIPLELLQPPGTSSAFSSSSFSSSTFPLNWKVQAVIVNDRVVASWPKVQVLFHVTGRDWDDYAAADRLPCVTAFAFHETEEVRATCRLRGALALCVAQLEPLASWFEPPSVVPGRQKAPGQAEGTPVELYYMVWATESDECGWEDSRKGGAVRPDLEGMPRGIHGSAPLLRIGSLRLYQSVAALPLDEVRLDLNFAVLVPPIPVQRKGTVSIIVAASGAALVDMFTLRVRLTEGVAFLGARPSDPVLWTASQEARNEGHREVTLHCQRKVPRAGQRWVTLKHFLLLSIRLVNIHSSVSPLGSRSVMWQVEYPGTRDSEEVETRIHLAHEELEGIVPLAMDAEILNTAALTGKTVAVPVKVVAVGNDGALQDITESVDCQSTDEDVVKVSERCDYVYVNGKETRGRVRMQVNFTYSYLSAQLHVSVWMPQLPLQIQVSDTELSQIKGWRVPVAVGNQRSARDSEDEDDDEQRGRACSLQYQHATVRVLTRFMAEPSSRRGALDFLLGSDWQVDVSELVRDLLKVADPRVAWLRDGRVLVGLETGVTSVQVLSPLSESFLAEKTVRVLEDRVSIVDMGVQVVSALSLSLQLSPGSNRAIVATAATPEVLSTPKQESLISAWLQFSDGSMTPLDLYDPDHFVLSAVSLDESVVTVSQGSSWKWPMVVTEGDGQGLLVRVEMAVCPPCQRSRRRSVLATGSGSVRVKLGLSKGGMTGEEPMNRRRHPSIVDHAGSKEPYHGISVSDQDSGIVGNATATIGTGAAQRPGGPKHQGVDLADFPEQADLPVSVEDDLVQGTRGLTDLEIGMYALLGVFCLAILVFLINCVSYALKYSHKQLPVEGGEHMNHAHDWVWLGNGAELLESHTHLSLQRGEEGGRLLNDNSAQKTVPGQASRATEMGCGGRDLKNEPLNSPTSKRKRVKFTTFSSAPADRSLPCVSPLLTESNEEIKWVCQDMQLSDVTELRNYMERLNENALKGAA</sequence>
<dbReference type="Proteomes" id="UP000694397">
    <property type="component" value="Chromosome 6"/>
</dbReference>
<dbReference type="Pfam" id="PF23481">
    <property type="entry name" value="Ig_TMEM132_2nd"/>
    <property type="match status" value="1"/>
</dbReference>
<dbReference type="InterPro" id="IPR026307">
    <property type="entry name" value="TMEM132"/>
</dbReference>
<dbReference type="AlphaFoldDB" id="A0A8C9RAT5"/>
<feature type="compositionally biased region" description="Polar residues" evidence="6">
    <location>
        <begin position="945"/>
        <end position="959"/>
    </location>
</feature>
<evidence type="ECO:0000313" key="16">
    <source>
        <dbReference type="Proteomes" id="UP000694397"/>
    </source>
</evidence>
<dbReference type="InterPro" id="IPR031437">
    <property type="entry name" value="Ig_TMEM132_4th"/>
</dbReference>
<evidence type="ECO:0000256" key="4">
    <source>
        <dbReference type="ARBA" id="ARBA00022989"/>
    </source>
</evidence>
<dbReference type="Pfam" id="PF23487">
    <property type="entry name" value="Ig_TMEM132_6th"/>
    <property type="match status" value="1"/>
</dbReference>
<feature type="domain" description="Transmembrane protein TMEM132 C-terminal" evidence="9">
    <location>
        <begin position="854"/>
        <end position="923"/>
    </location>
</feature>
<dbReference type="InterPro" id="IPR055423">
    <property type="entry name" value="Ig_TMEM132_5th"/>
</dbReference>
<evidence type="ECO:0000256" key="6">
    <source>
        <dbReference type="SAM" id="MobiDB-lite"/>
    </source>
</evidence>
<dbReference type="GeneTree" id="ENSGT00940000154702"/>
<feature type="domain" description="Transmembrane protein TMEM132 fifth" evidence="13">
    <location>
        <begin position="501"/>
        <end position="638"/>
    </location>
</feature>
<dbReference type="OrthoDB" id="10026202at2759"/>
<dbReference type="PANTHER" id="PTHR13388">
    <property type="entry name" value="DETONATOR, ISOFORM E"/>
    <property type="match status" value="1"/>
</dbReference>
<feature type="domain" description="Transmembrane protein TMEM132 cohesin-like" evidence="11">
    <location>
        <begin position="254"/>
        <end position="398"/>
    </location>
</feature>
<dbReference type="PANTHER" id="PTHR13388:SF25">
    <property type="entry name" value="SI:DKEY-112M2.1"/>
    <property type="match status" value="1"/>
</dbReference>
<gene>
    <name evidence="15" type="primary">TMEM132C</name>
    <name evidence="15" type="synonym">LOC108923595</name>
</gene>
<evidence type="ECO:0000259" key="11">
    <source>
        <dbReference type="Pfam" id="PF23039"/>
    </source>
</evidence>
<dbReference type="Pfam" id="PF15706">
    <property type="entry name" value="TMEM132_C"/>
    <property type="match status" value="1"/>
</dbReference>
<proteinExistence type="inferred from homology"/>
<name>A0A8C9RAT5_SCLFO</name>
<dbReference type="Pfam" id="PF15705">
    <property type="entry name" value="TMEM132_N"/>
    <property type="match status" value="1"/>
</dbReference>
<reference evidence="15 16" key="1">
    <citation type="submission" date="2019-04" db="EMBL/GenBank/DDBJ databases">
        <authorList>
            <consortium name="Wellcome Sanger Institute Data Sharing"/>
        </authorList>
    </citation>
    <scope>NUCLEOTIDE SEQUENCE [LARGE SCALE GENOMIC DNA]</scope>
</reference>
<feature type="domain" description="Transmembrane protein TMEM132 sixth" evidence="14">
    <location>
        <begin position="639"/>
        <end position="754"/>
    </location>
</feature>
<evidence type="ECO:0000313" key="15">
    <source>
        <dbReference type="Ensembl" id="ENSSFOP00015010601.2"/>
    </source>
</evidence>
<dbReference type="Ensembl" id="ENSSFOT00015010747.2">
    <property type="protein sequence ID" value="ENSSFOP00015010601.2"/>
    <property type="gene ID" value="ENSSFOG00015006851.2"/>
</dbReference>
<dbReference type="InterPro" id="IPR055422">
    <property type="entry name" value="Ig_TMEM132_2nd"/>
</dbReference>
<evidence type="ECO:0000256" key="7">
    <source>
        <dbReference type="SAM" id="Phobius"/>
    </source>
</evidence>
<evidence type="ECO:0000259" key="9">
    <source>
        <dbReference type="Pfam" id="PF15706"/>
    </source>
</evidence>
<feature type="region of interest" description="Disordered" evidence="6">
    <location>
        <begin position="936"/>
        <end position="982"/>
    </location>
</feature>
<dbReference type="InterPro" id="IPR031436">
    <property type="entry name" value="TMEM132_C"/>
</dbReference>
<feature type="domain" description="Transmembrane protein TMEM132 second Ig-like" evidence="12">
    <location>
        <begin position="99"/>
        <end position="228"/>
    </location>
</feature>
<accession>A0A8C9RAT5</accession>
<comment type="similarity">
    <text evidence="2">Belongs to the TMEM132 family.</text>
</comment>
<dbReference type="Pfam" id="PF23486">
    <property type="entry name" value="Ig_TMEM132_5th"/>
    <property type="match status" value="1"/>
</dbReference>
<keyword evidence="5 7" id="KW-0472">Membrane</keyword>
<dbReference type="InterPro" id="IPR055424">
    <property type="entry name" value="Ig_TMEM132_6th"/>
</dbReference>
<reference evidence="15" key="3">
    <citation type="submission" date="2025-09" db="UniProtKB">
        <authorList>
            <consortium name="Ensembl"/>
        </authorList>
    </citation>
    <scope>IDENTIFICATION</scope>
</reference>
<evidence type="ECO:0000259" key="8">
    <source>
        <dbReference type="Pfam" id="PF15705"/>
    </source>
</evidence>
<dbReference type="GO" id="GO:0016020">
    <property type="term" value="C:membrane"/>
    <property type="evidence" value="ECO:0007669"/>
    <property type="project" value="UniProtKB-SubCell"/>
</dbReference>
<evidence type="ECO:0000256" key="5">
    <source>
        <dbReference type="ARBA" id="ARBA00023136"/>
    </source>
</evidence>
<dbReference type="InterPro" id="IPR031435">
    <property type="entry name" value="TMEM132_N"/>
</dbReference>
<evidence type="ECO:0000259" key="10">
    <source>
        <dbReference type="Pfam" id="PF16070"/>
    </source>
</evidence>
<reference evidence="15" key="2">
    <citation type="submission" date="2025-08" db="UniProtKB">
        <authorList>
            <consortium name="Ensembl"/>
        </authorList>
    </citation>
    <scope>IDENTIFICATION</scope>
</reference>
<feature type="domain" description="Transmembrane protein family 132 fourth" evidence="10">
    <location>
        <begin position="401"/>
        <end position="498"/>
    </location>
</feature>
<dbReference type="Pfam" id="PF16070">
    <property type="entry name" value="Ig_TMEM132_4th"/>
    <property type="match status" value="1"/>
</dbReference>